<proteinExistence type="predicted"/>
<keyword evidence="2" id="KW-1185">Reference proteome</keyword>
<protein>
    <submittedName>
        <fullName evidence="1">Uncharacterized protein</fullName>
    </submittedName>
</protein>
<feature type="non-terminal residue" evidence="1">
    <location>
        <position position="90"/>
    </location>
</feature>
<organism evidence="1 2">
    <name type="scientific">Kipferlia bialata</name>
    <dbReference type="NCBI Taxonomy" id="797122"/>
    <lineage>
        <taxon>Eukaryota</taxon>
        <taxon>Metamonada</taxon>
        <taxon>Carpediemonas-like organisms</taxon>
        <taxon>Kipferlia</taxon>
    </lineage>
</organism>
<gene>
    <name evidence="1" type="ORF">KIPB_015007</name>
</gene>
<accession>A0A9K3GRC2</accession>
<reference evidence="1 2" key="1">
    <citation type="journal article" date="2018" name="PLoS ONE">
        <title>The draft genome of Kipferlia bialata reveals reductive genome evolution in fornicate parasites.</title>
        <authorList>
            <person name="Tanifuji G."/>
            <person name="Takabayashi S."/>
            <person name="Kume K."/>
            <person name="Takagi M."/>
            <person name="Nakayama T."/>
            <person name="Kamikawa R."/>
            <person name="Inagaki Y."/>
            <person name="Hashimoto T."/>
        </authorList>
    </citation>
    <scope>NUCLEOTIDE SEQUENCE [LARGE SCALE GENOMIC DNA]</scope>
    <source>
        <strain evidence="1">NY0173</strain>
    </source>
</reference>
<dbReference type="AlphaFoldDB" id="A0A9K3GRC2"/>
<sequence>ALLSVTGCTDRIVNLHLTDKHDMAGRPYLMNAYENVLESKRQIAIGDLDEIVTELASSVREACSAVILGAFGEGGSNRARLMDSSDKRDK</sequence>
<evidence type="ECO:0000313" key="2">
    <source>
        <dbReference type="Proteomes" id="UP000265618"/>
    </source>
</evidence>
<dbReference type="Proteomes" id="UP000265618">
    <property type="component" value="Unassembled WGS sequence"/>
</dbReference>
<evidence type="ECO:0000313" key="1">
    <source>
        <dbReference type="EMBL" id="GIQ91661.1"/>
    </source>
</evidence>
<dbReference type="EMBL" id="BDIP01008099">
    <property type="protein sequence ID" value="GIQ91661.1"/>
    <property type="molecule type" value="Genomic_DNA"/>
</dbReference>
<name>A0A9K3GRC2_9EUKA</name>
<comment type="caution">
    <text evidence="1">The sequence shown here is derived from an EMBL/GenBank/DDBJ whole genome shotgun (WGS) entry which is preliminary data.</text>
</comment>
<feature type="non-terminal residue" evidence="1">
    <location>
        <position position="1"/>
    </location>
</feature>